<dbReference type="PANTHER" id="PTHR33476">
    <property type="entry name" value="EMB|CAB62613.1"/>
    <property type="match status" value="1"/>
</dbReference>
<evidence type="ECO:0000256" key="2">
    <source>
        <dbReference type="SAM" id="MobiDB-lite"/>
    </source>
</evidence>
<name>A0AAP0RPS5_LIQFO</name>
<reference evidence="3 4" key="1">
    <citation type="journal article" date="2024" name="Plant J.">
        <title>Genome sequences and population genomics reveal climatic adaptation and genomic divergence between two closely related sweetgum species.</title>
        <authorList>
            <person name="Xu W.Q."/>
            <person name="Ren C.Q."/>
            <person name="Zhang X.Y."/>
            <person name="Comes H.P."/>
            <person name="Liu X.H."/>
            <person name="Li Y.G."/>
            <person name="Kettle C.J."/>
            <person name="Jalonen R."/>
            <person name="Gaisberger H."/>
            <person name="Ma Y.Z."/>
            <person name="Qiu Y.X."/>
        </authorList>
    </citation>
    <scope>NUCLEOTIDE SEQUENCE [LARGE SCALE GENOMIC DNA]</scope>
    <source>
        <strain evidence="3">Hangzhou</strain>
    </source>
</reference>
<dbReference type="GO" id="GO:0008356">
    <property type="term" value="P:asymmetric cell division"/>
    <property type="evidence" value="ECO:0007669"/>
    <property type="project" value="InterPro"/>
</dbReference>
<sequence length="291" mass="33100">MKIVSSFFKFLKHSGVRGKQKQHMRVADVLVSDDDEEIDGYNGGHSIMAAGRRKNREERMTFECVSPWVILSRWLSSLSRSRKRMGLRREKERRRERVGGESGGGSMRIKCSTNVLSGESSSSLRLEGCKGGSEMVDESGLYRKDNSFNLGVGFGLLFLITASKNELNKMMELRTQMEMLLQNVKEELRRKDTLSKPSESSNNIAYSTTDVEESVNTNGHLSIQNNTPSLILPHLETMIHDQTLKYNMSREEECVGGMDQLEAELEAELERLQLHLDAEYLSKCPKQQRLE</sequence>
<comment type="caution">
    <text evidence="3">The sequence shown here is derived from an EMBL/GenBank/DDBJ whole genome shotgun (WGS) entry which is preliminary data.</text>
</comment>
<dbReference type="AlphaFoldDB" id="A0AAP0RPS5"/>
<keyword evidence="1" id="KW-0175">Coiled coil</keyword>
<protein>
    <submittedName>
        <fullName evidence="3">Uncharacterized protein</fullName>
    </submittedName>
</protein>
<evidence type="ECO:0000313" key="3">
    <source>
        <dbReference type="EMBL" id="KAK9280055.1"/>
    </source>
</evidence>
<keyword evidence="4" id="KW-1185">Reference proteome</keyword>
<feature type="coiled-coil region" evidence="1">
    <location>
        <begin position="163"/>
        <end position="190"/>
    </location>
</feature>
<dbReference type="PANTHER" id="PTHR33476:SF22">
    <property type="entry name" value="PROTEIN POLAR LOCALIZATION DURING ASYMMETRIC DIVISION AND REDISTRIBUTION"/>
    <property type="match status" value="1"/>
</dbReference>
<feature type="compositionally biased region" description="Basic and acidic residues" evidence="2">
    <location>
        <begin position="87"/>
        <end position="99"/>
    </location>
</feature>
<dbReference type="InterPro" id="IPR040348">
    <property type="entry name" value="POLAR-like"/>
</dbReference>
<dbReference type="EMBL" id="JBBPBK010000008">
    <property type="protein sequence ID" value="KAK9280055.1"/>
    <property type="molecule type" value="Genomic_DNA"/>
</dbReference>
<evidence type="ECO:0000313" key="4">
    <source>
        <dbReference type="Proteomes" id="UP001415857"/>
    </source>
</evidence>
<organism evidence="3 4">
    <name type="scientific">Liquidambar formosana</name>
    <name type="common">Formosan gum</name>
    <dbReference type="NCBI Taxonomy" id="63359"/>
    <lineage>
        <taxon>Eukaryota</taxon>
        <taxon>Viridiplantae</taxon>
        <taxon>Streptophyta</taxon>
        <taxon>Embryophyta</taxon>
        <taxon>Tracheophyta</taxon>
        <taxon>Spermatophyta</taxon>
        <taxon>Magnoliopsida</taxon>
        <taxon>eudicotyledons</taxon>
        <taxon>Gunneridae</taxon>
        <taxon>Pentapetalae</taxon>
        <taxon>Saxifragales</taxon>
        <taxon>Altingiaceae</taxon>
        <taxon>Liquidambar</taxon>
    </lineage>
</organism>
<evidence type="ECO:0000256" key="1">
    <source>
        <dbReference type="SAM" id="Coils"/>
    </source>
</evidence>
<dbReference type="Proteomes" id="UP001415857">
    <property type="component" value="Unassembled WGS sequence"/>
</dbReference>
<accession>A0AAP0RPS5</accession>
<gene>
    <name evidence="3" type="ORF">L1049_013740</name>
</gene>
<feature type="region of interest" description="Disordered" evidence="2">
    <location>
        <begin position="85"/>
        <end position="111"/>
    </location>
</feature>
<proteinExistence type="predicted"/>